<protein>
    <submittedName>
        <fullName evidence="1">Transducin family protein / WD-40 repeat family protein</fullName>
    </submittedName>
</protein>
<name>A0A1D6GUI9_MAIZE</name>
<reference evidence="1" key="1">
    <citation type="submission" date="2015-12" db="EMBL/GenBank/DDBJ databases">
        <title>Update maize B73 reference genome by single molecule sequencing technologies.</title>
        <authorList>
            <consortium name="Maize Genome Sequencing Project"/>
            <person name="Ware D."/>
        </authorList>
    </citation>
    <scope>NUCLEOTIDE SEQUENCE</scope>
    <source>
        <tissue evidence="1">Seedling</tissue>
    </source>
</reference>
<dbReference type="AlphaFoldDB" id="A0A1D6GUI9"/>
<proteinExistence type="predicted"/>
<dbReference type="EMBL" id="CM000781">
    <property type="protein sequence ID" value="AQK66635.1"/>
    <property type="molecule type" value="Genomic_DNA"/>
</dbReference>
<dbReference type="PANTHER" id="PTHR10241:SF25">
    <property type="entry name" value="TOMOSYN, ISOFORM C"/>
    <property type="match status" value="1"/>
</dbReference>
<dbReference type="ExpressionAtlas" id="A0A1D6GUI9">
    <property type="expression patterns" value="baseline"/>
</dbReference>
<gene>
    <name evidence="1" type="ORF">ZEAMMB73_Zm00001d014616</name>
</gene>
<dbReference type="PANTHER" id="PTHR10241">
    <property type="entry name" value="LETHAL 2 GIANT LARVAE PROTEIN"/>
    <property type="match status" value="1"/>
</dbReference>
<accession>A0A1D6GUI9</accession>
<organism evidence="1">
    <name type="scientific">Zea mays</name>
    <name type="common">Maize</name>
    <dbReference type="NCBI Taxonomy" id="4577"/>
    <lineage>
        <taxon>Eukaryota</taxon>
        <taxon>Viridiplantae</taxon>
        <taxon>Streptophyta</taxon>
        <taxon>Embryophyta</taxon>
        <taxon>Tracheophyta</taxon>
        <taxon>Spermatophyta</taxon>
        <taxon>Magnoliopsida</taxon>
        <taxon>Liliopsida</taxon>
        <taxon>Poales</taxon>
        <taxon>Poaceae</taxon>
        <taxon>PACMAD clade</taxon>
        <taxon>Panicoideae</taxon>
        <taxon>Andropogonodae</taxon>
        <taxon>Andropogoneae</taxon>
        <taxon>Tripsacinae</taxon>
        <taxon>Zea</taxon>
    </lineage>
</organism>
<evidence type="ECO:0000313" key="1">
    <source>
        <dbReference type="EMBL" id="AQK66635.1"/>
    </source>
</evidence>
<sequence length="186" mass="20239">MTTKSSRQEKQSDVSSNIVNLQLVSGSHRLPVIVLHWSVGSEVHSKKGGHLFVYGGDDMGSKEVLTVLSQESTAGLERTSALFILTNPGQLNFYDGGSLFSVQNSKEGNPLPEAQKFPVAIPTLDPNITVTGLYSLTESEFPNISVKKFDATKNVGHFISENMKWPLTGGVPNELSLNEDHAVERI</sequence>